<organism evidence="1 3">
    <name type="scientific">Paenibacillus urinalis</name>
    <dbReference type="NCBI Taxonomy" id="521520"/>
    <lineage>
        <taxon>Bacteria</taxon>
        <taxon>Bacillati</taxon>
        <taxon>Bacillota</taxon>
        <taxon>Bacilli</taxon>
        <taxon>Bacillales</taxon>
        <taxon>Paenibacillaceae</taxon>
        <taxon>Paenibacillus</taxon>
    </lineage>
</organism>
<evidence type="ECO:0000313" key="4">
    <source>
        <dbReference type="Proteomes" id="UP001221519"/>
    </source>
</evidence>
<evidence type="ECO:0000313" key="1">
    <source>
        <dbReference type="EMBL" id="WDH85422.1"/>
    </source>
</evidence>
<geneLocation type="plasmid" evidence="1 3">
    <name>unnamed1</name>
</geneLocation>
<proteinExistence type="predicted"/>
<keyword evidence="1" id="KW-0614">Plasmid</keyword>
<dbReference type="AlphaFoldDB" id="A0AAX3N6Y8"/>
<sequence length="54" mass="6457">MMTIKWPVQEEKKKDSVITRYPADARVEPSRDINKLVKEILSGDKPKRKQIWKF</sequence>
<dbReference type="RefSeq" id="WP_205055010.1">
    <property type="nucleotide sequence ID" value="NZ_CP118102.1"/>
</dbReference>
<gene>
    <name evidence="1" type="ORF">PUW23_25635</name>
    <name evidence="2" type="ORF">PUW25_26715</name>
</gene>
<evidence type="ECO:0000313" key="3">
    <source>
        <dbReference type="Proteomes" id="UP001220962"/>
    </source>
</evidence>
<protein>
    <submittedName>
        <fullName evidence="1">Uncharacterized protein</fullName>
    </submittedName>
</protein>
<dbReference type="Proteomes" id="UP001220962">
    <property type="component" value="Plasmid unnamed1"/>
</dbReference>
<geneLocation type="plasmid" evidence="2 4">
    <name>unnamed2</name>
</geneLocation>
<dbReference type="EMBL" id="CP118110">
    <property type="protein sequence ID" value="WDI05388.1"/>
    <property type="molecule type" value="Genomic_DNA"/>
</dbReference>
<accession>A0AAX3N6Y8</accession>
<keyword evidence="4" id="KW-1185">Reference proteome</keyword>
<dbReference type="EMBL" id="CP118102">
    <property type="protein sequence ID" value="WDH85422.1"/>
    <property type="molecule type" value="Genomic_DNA"/>
</dbReference>
<reference evidence="1 4" key="1">
    <citation type="submission" date="2023-02" db="EMBL/GenBank/DDBJ databases">
        <title>Pathogen: clinical or host-associated sample.</title>
        <authorList>
            <person name="Hergert J."/>
            <person name="Casey R."/>
            <person name="Wagner J."/>
            <person name="Young E.L."/>
            <person name="Oakeson K.F."/>
        </authorList>
    </citation>
    <scope>NUCLEOTIDE SEQUENCE</scope>
    <source>
        <strain evidence="2 4">2022CK-00829</strain>
        <strain evidence="1">2022CK-00830</strain>
        <plasmid evidence="1">unnamed1</plasmid>
        <plasmid evidence="2 4">unnamed2</plasmid>
    </source>
</reference>
<evidence type="ECO:0000313" key="2">
    <source>
        <dbReference type="EMBL" id="WDI05388.1"/>
    </source>
</evidence>
<dbReference type="Proteomes" id="UP001221519">
    <property type="component" value="Plasmid unnamed2"/>
</dbReference>
<name>A0AAX3N6Y8_9BACL</name>